<protein>
    <submittedName>
        <fullName evidence="2">Uncharacterized protein</fullName>
    </submittedName>
</protein>
<keyword evidence="3" id="KW-1185">Reference proteome</keyword>
<gene>
    <name evidence="2" type="ORF">EV356DRAFT_503263</name>
</gene>
<evidence type="ECO:0000256" key="1">
    <source>
        <dbReference type="SAM" id="MobiDB-lite"/>
    </source>
</evidence>
<dbReference type="AlphaFoldDB" id="A0A6A6H780"/>
<dbReference type="EMBL" id="ML991804">
    <property type="protein sequence ID" value="KAF2233739.1"/>
    <property type="molecule type" value="Genomic_DNA"/>
</dbReference>
<sequence>MGQPCHLPPLLCPDPLPFWWAHFLGLSQPGSEPVPVLSILSILSTLPTLSISMHILRPALGDSLTPAVYSSKPHRTSSRPIAPTMPTMPTMSNRASASRCIVAGAALANGFHAAAIAPRGKS</sequence>
<organism evidence="2 3">
    <name type="scientific">Viridothelium virens</name>
    <name type="common">Speckled blister lichen</name>
    <name type="synonym">Trypethelium virens</name>
    <dbReference type="NCBI Taxonomy" id="1048519"/>
    <lineage>
        <taxon>Eukaryota</taxon>
        <taxon>Fungi</taxon>
        <taxon>Dikarya</taxon>
        <taxon>Ascomycota</taxon>
        <taxon>Pezizomycotina</taxon>
        <taxon>Dothideomycetes</taxon>
        <taxon>Dothideomycetes incertae sedis</taxon>
        <taxon>Trypetheliales</taxon>
        <taxon>Trypetheliaceae</taxon>
        <taxon>Viridothelium</taxon>
    </lineage>
</organism>
<evidence type="ECO:0000313" key="3">
    <source>
        <dbReference type="Proteomes" id="UP000800092"/>
    </source>
</evidence>
<evidence type="ECO:0000313" key="2">
    <source>
        <dbReference type="EMBL" id="KAF2233739.1"/>
    </source>
</evidence>
<dbReference type="Proteomes" id="UP000800092">
    <property type="component" value="Unassembled WGS sequence"/>
</dbReference>
<feature type="region of interest" description="Disordered" evidence="1">
    <location>
        <begin position="67"/>
        <end position="87"/>
    </location>
</feature>
<name>A0A6A6H780_VIRVR</name>
<accession>A0A6A6H780</accession>
<reference evidence="2" key="1">
    <citation type="journal article" date="2020" name="Stud. Mycol.">
        <title>101 Dothideomycetes genomes: a test case for predicting lifestyles and emergence of pathogens.</title>
        <authorList>
            <person name="Haridas S."/>
            <person name="Albert R."/>
            <person name="Binder M."/>
            <person name="Bloem J."/>
            <person name="Labutti K."/>
            <person name="Salamov A."/>
            <person name="Andreopoulos B."/>
            <person name="Baker S."/>
            <person name="Barry K."/>
            <person name="Bills G."/>
            <person name="Bluhm B."/>
            <person name="Cannon C."/>
            <person name="Castanera R."/>
            <person name="Culley D."/>
            <person name="Daum C."/>
            <person name="Ezra D."/>
            <person name="Gonzalez J."/>
            <person name="Henrissat B."/>
            <person name="Kuo A."/>
            <person name="Liang C."/>
            <person name="Lipzen A."/>
            <person name="Lutzoni F."/>
            <person name="Magnuson J."/>
            <person name="Mondo S."/>
            <person name="Nolan M."/>
            <person name="Ohm R."/>
            <person name="Pangilinan J."/>
            <person name="Park H.-J."/>
            <person name="Ramirez L."/>
            <person name="Alfaro M."/>
            <person name="Sun H."/>
            <person name="Tritt A."/>
            <person name="Yoshinaga Y."/>
            <person name="Zwiers L.-H."/>
            <person name="Turgeon B."/>
            <person name="Goodwin S."/>
            <person name="Spatafora J."/>
            <person name="Crous P."/>
            <person name="Grigoriev I."/>
        </authorList>
    </citation>
    <scope>NUCLEOTIDE SEQUENCE</scope>
    <source>
        <strain evidence="2">Tuck. ex Michener</strain>
    </source>
</reference>
<proteinExistence type="predicted"/>